<dbReference type="AlphaFoldDB" id="A0A4R4UJ12"/>
<proteinExistence type="predicted"/>
<evidence type="ECO:0000259" key="2">
    <source>
        <dbReference type="Pfam" id="PF01558"/>
    </source>
</evidence>
<dbReference type="Pfam" id="PF01855">
    <property type="entry name" value="POR_N"/>
    <property type="match status" value="1"/>
</dbReference>
<dbReference type="Gene3D" id="3.40.50.970">
    <property type="match status" value="1"/>
</dbReference>
<dbReference type="PANTHER" id="PTHR32154:SF20">
    <property type="entry name" value="2-OXOGLUTARATE OXIDOREDUCTASE SUBUNIT KORA"/>
    <property type="match status" value="1"/>
</dbReference>
<organism evidence="4 5">
    <name type="scientific">Saccharopolyspora aridisoli</name>
    <dbReference type="NCBI Taxonomy" id="2530385"/>
    <lineage>
        <taxon>Bacteria</taxon>
        <taxon>Bacillati</taxon>
        <taxon>Actinomycetota</taxon>
        <taxon>Actinomycetes</taxon>
        <taxon>Pseudonocardiales</taxon>
        <taxon>Pseudonocardiaceae</taxon>
        <taxon>Saccharopolyspora</taxon>
    </lineage>
</organism>
<dbReference type="NCBIfam" id="TIGR03710">
    <property type="entry name" value="OAFO_sf"/>
    <property type="match status" value="1"/>
</dbReference>
<dbReference type="Gene3D" id="3.40.50.920">
    <property type="match status" value="1"/>
</dbReference>
<dbReference type="InterPro" id="IPR009014">
    <property type="entry name" value="Transketo_C/PFOR_II"/>
</dbReference>
<evidence type="ECO:0000256" key="1">
    <source>
        <dbReference type="ARBA" id="ARBA00023002"/>
    </source>
</evidence>
<dbReference type="InterPro" id="IPR002880">
    <property type="entry name" value="Pyrv_Fd/Flavodoxin_OxRdtase_N"/>
</dbReference>
<dbReference type="SUPFAM" id="SSF52922">
    <property type="entry name" value="TK C-terminal domain-like"/>
    <property type="match status" value="1"/>
</dbReference>
<dbReference type="InterPro" id="IPR002869">
    <property type="entry name" value="Pyrv_flavodox_OxRed_cen"/>
</dbReference>
<sequence length="626" mass="66766">MGATNGHRTNVARKLNRVVIRFAGDSGDGMQLTGDRFTSEAAAFGNDLATLPNFPAEIRAPAGTLPGVSSFQLHFADYDILTPGDRPDVLVAMNPAALKSNLGDLPHGGILIVNTDEFTKRNLTKVGYEGDPLEGEVLDELYAVHRVAMGTLTQGALADTGLGKKDAERCKNMFALGLLSWMYHRPTEGTERFLREKFAKKPDIAEANVLAFRAGWNYGETTESFAVTYEVAPAKLPGGTYRQITGNTALAYGIVAAGQRSRLPVFLGTYPITPASDVLHELAKHKNFGVTTFQAEDEIAGVGAALGASFGGSLGVTTTSGPGLALKSETIGLAVALELPLLVCDIQRGGPSTGLPTKTEQADLLQALYGRNGESPVPVLAPCSPADCFEIALDAVRIALEYRTPVLLLSDGAIANGSEPWLIPDVASLPDLSVEFATEPNATDGSGEFWPYVRDEATLARDWAVPGTPGLEHRVGGLEKADGKGNISYDPDNHDHMVRLRQRKIDGVTVPDLTVDDPSGQARVLVLGWGSSFGPIGAACRRVRAQGLQVAQAHLRYLNPMPANLGEVLRGYDEVIVPEMNLGQLAMLLRGRYLVDVQSYTKVAGLPFQAEELQNVLTDVLQGVSA</sequence>
<dbReference type="InterPro" id="IPR022367">
    <property type="entry name" value="2-oxoacid/accept_OxRdtase_asu"/>
</dbReference>
<dbReference type="InterPro" id="IPR029061">
    <property type="entry name" value="THDP-binding"/>
</dbReference>
<reference evidence="4 5" key="1">
    <citation type="submission" date="2019-03" db="EMBL/GenBank/DDBJ databases">
        <title>Draft genome sequences of novel Actinobacteria.</title>
        <authorList>
            <person name="Sahin N."/>
            <person name="Ay H."/>
            <person name="Saygin H."/>
        </authorList>
    </citation>
    <scope>NUCLEOTIDE SEQUENCE [LARGE SCALE GENOMIC DNA]</scope>
    <source>
        <strain evidence="4 5">16K404</strain>
    </source>
</reference>
<dbReference type="CDD" id="cd07034">
    <property type="entry name" value="TPP_PYR_PFOR_IOR-alpha_like"/>
    <property type="match status" value="1"/>
</dbReference>
<keyword evidence="5" id="KW-1185">Reference proteome</keyword>
<comment type="caution">
    <text evidence="4">The sequence shown here is derived from an EMBL/GenBank/DDBJ whole genome shotgun (WGS) entry which is preliminary data.</text>
</comment>
<dbReference type="GO" id="GO:0016903">
    <property type="term" value="F:oxidoreductase activity, acting on the aldehyde or oxo group of donors"/>
    <property type="evidence" value="ECO:0007669"/>
    <property type="project" value="InterPro"/>
</dbReference>
<gene>
    <name evidence="4" type="ORF">E1161_15920</name>
</gene>
<dbReference type="InterPro" id="IPR019752">
    <property type="entry name" value="Pyrv/ketoisovalerate_OxRed_cat"/>
</dbReference>
<dbReference type="RefSeq" id="WP_132624073.1">
    <property type="nucleotide sequence ID" value="NZ_SMKV01000017.1"/>
</dbReference>
<dbReference type="PANTHER" id="PTHR32154">
    <property type="entry name" value="PYRUVATE-FLAVODOXIN OXIDOREDUCTASE-RELATED"/>
    <property type="match status" value="1"/>
</dbReference>
<dbReference type="InterPro" id="IPR050722">
    <property type="entry name" value="Pyruvate:ferred/Flavod_OxRd"/>
</dbReference>
<evidence type="ECO:0000313" key="4">
    <source>
        <dbReference type="EMBL" id="TDC91701.1"/>
    </source>
</evidence>
<evidence type="ECO:0000259" key="3">
    <source>
        <dbReference type="Pfam" id="PF01855"/>
    </source>
</evidence>
<feature type="domain" description="Pyruvate/ketoisovalerate oxidoreductase catalytic" evidence="2">
    <location>
        <begin position="27"/>
        <end position="215"/>
    </location>
</feature>
<dbReference type="Gene3D" id="3.40.920.10">
    <property type="entry name" value="Pyruvate-ferredoxin oxidoreductase, PFOR, domain III"/>
    <property type="match status" value="1"/>
</dbReference>
<dbReference type="Proteomes" id="UP000294744">
    <property type="component" value="Unassembled WGS sequence"/>
</dbReference>
<dbReference type="Pfam" id="PF01558">
    <property type="entry name" value="POR"/>
    <property type="match status" value="1"/>
</dbReference>
<keyword evidence="1" id="KW-0560">Oxidoreductase</keyword>
<feature type="domain" description="Pyruvate flavodoxin/ferredoxin oxidoreductase pyrimidine binding" evidence="3">
    <location>
        <begin position="265"/>
        <end position="482"/>
    </location>
</feature>
<protein>
    <submittedName>
        <fullName evidence="4">2-oxoacid:acceptor oxidoreductase subunit alpha</fullName>
    </submittedName>
</protein>
<dbReference type="EMBL" id="SMKV01000017">
    <property type="protein sequence ID" value="TDC91701.1"/>
    <property type="molecule type" value="Genomic_DNA"/>
</dbReference>
<dbReference type="FunFam" id="3.40.50.970:FF:000022">
    <property type="entry name" value="2-oxoglutarate ferredoxin oxidoreductase alpha subunit"/>
    <property type="match status" value="1"/>
</dbReference>
<dbReference type="GO" id="GO:0000287">
    <property type="term" value="F:magnesium ion binding"/>
    <property type="evidence" value="ECO:0007669"/>
    <property type="project" value="UniProtKB-ARBA"/>
</dbReference>
<accession>A0A4R4UJ12</accession>
<dbReference type="GO" id="GO:0006979">
    <property type="term" value="P:response to oxidative stress"/>
    <property type="evidence" value="ECO:0007669"/>
    <property type="project" value="TreeGrafter"/>
</dbReference>
<dbReference type="FunFam" id="3.40.920.10:FF:000002">
    <property type="entry name" value="2-oxoglutarate oxidoreductase, alpha subunit"/>
    <property type="match status" value="1"/>
</dbReference>
<dbReference type="OrthoDB" id="9794954at2"/>
<dbReference type="SUPFAM" id="SSF52518">
    <property type="entry name" value="Thiamin diphosphate-binding fold (THDP-binding)"/>
    <property type="match status" value="1"/>
</dbReference>
<dbReference type="SUPFAM" id="SSF53323">
    <property type="entry name" value="Pyruvate-ferredoxin oxidoreductase, PFOR, domain III"/>
    <property type="match status" value="1"/>
</dbReference>
<evidence type="ECO:0000313" key="5">
    <source>
        <dbReference type="Proteomes" id="UP000294744"/>
    </source>
</evidence>
<name>A0A4R4UJ12_9PSEU</name>